<evidence type="ECO:0000256" key="2">
    <source>
        <dbReference type="ARBA" id="ARBA00009780"/>
    </source>
</evidence>
<sequence>MGHHNLRFTGDAHADSGIWGTPTSAANFCEEDYAVTSYIAEFINTITNLAYIYCAVRYCRKTQPGAPWYTKLDVMSYALIAVGICSTAFHGTMRQIPQYFDDLSMFALAGALLQPLYSVNQKALTRFFVSAILAAIILGVSVVYVRSGDIRIHTVAFLTMVTFMWPRTLYLIHRMDRPEAEKRRMMKIFWRAFWNLVIGYALWNVDLEFCLNLRAVRAAIGVPWSWTLELHGWWHILTAVGASYFVKLVRMCTGDEPILLKQHKS</sequence>
<feature type="binding site" evidence="8">
    <location>
        <position position="235"/>
    </location>
    <ligand>
        <name>Zn(2+)</name>
        <dbReference type="ChEBI" id="CHEBI:29105"/>
        <note>catalytic</note>
    </ligand>
</feature>
<keyword evidence="8" id="KW-0862">Zinc</keyword>
<proteinExistence type="inferred from homology"/>
<evidence type="ECO:0000256" key="4">
    <source>
        <dbReference type="ARBA" id="ARBA00022801"/>
    </source>
</evidence>
<feature type="binding site" evidence="7">
    <location>
        <position position="30"/>
    </location>
    <ligand>
        <name>Ca(2+)</name>
        <dbReference type="ChEBI" id="CHEBI:29108"/>
    </ligand>
</feature>
<feature type="binding site" evidence="8">
    <location>
        <position position="90"/>
    </location>
    <ligand>
        <name>Zn(2+)</name>
        <dbReference type="ChEBI" id="CHEBI:29105"/>
        <note>catalytic</note>
    </ligand>
</feature>
<evidence type="ECO:0000256" key="3">
    <source>
        <dbReference type="ARBA" id="ARBA00022692"/>
    </source>
</evidence>
<feature type="transmembrane region" description="Helical" evidence="9">
    <location>
        <begin position="150"/>
        <end position="167"/>
    </location>
</feature>
<dbReference type="GO" id="GO:0046514">
    <property type="term" value="P:ceramide catabolic process"/>
    <property type="evidence" value="ECO:0007669"/>
    <property type="project" value="TreeGrafter"/>
</dbReference>
<feature type="transmembrane region" description="Helical" evidence="9">
    <location>
        <begin position="74"/>
        <end position="93"/>
    </location>
</feature>
<comment type="caution">
    <text evidence="10">The sequence shown here is derived from an EMBL/GenBank/DDBJ whole genome shotgun (WGS) entry which is preliminary data.</text>
</comment>
<organism evidence="10 11">
    <name type="scientific">Plectosphaerella cucumerina</name>
    <dbReference type="NCBI Taxonomy" id="40658"/>
    <lineage>
        <taxon>Eukaryota</taxon>
        <taxon>Fungi</taxon>
        <taxon>Dikarya</taxon>
        <taxon>Ascomycota</taxon>
        <taxon>Pezizomycotina</taxon>
        <taxon>Sordariomycetes</taxon>
        <taxon>Hypocreomycetidae</taxon>
        <taxon>Glomerellales</taxon>
        <taxon>Plectosphaerellaceae</taxon>
        <taxon>Plectosphaerella</taxon>
    </lineage>
</organism>
<dbReference type="PANTHER" id="PTHR46187:SF1">
    <property type="entry name" value="ALKALINE PHYTOCERAMIDASE"/>
    <property type="match status" value="1"/>
</dbReference>
<dbReference type="Proteomes" id="UP000813385">
    <property type="component" value="Unassembled WGS sequence"/>
</dbReference>
<accession>A0A8K0X3N2</accession>
<feature type="transmembrane region" description="Helical" evidence="9">
    <location>
        <begin position="232"/>
        <end position="249"/>
    </location>
</feature>
<dbReference type="EMBL" id="JAGPXD010000003">
    <property type="protein sequence ID" value="KAH7361558.1"/>
    <property type="molecule type" value="Genomic_DNA"/>
</dbReference>
<evidence type="ECO:0000256" key="8">
    <source>
        <dbReference type="PIRSR" id="PIRSR608901-2"/>
    </source>
</evidence>
<evidence type="ECO:0000256" key="9">
    <source>
        <dbReference type="SAM" id="Phobius"/>
    </source>
</evidence>
<feature type="transmembrane region" description="Helical" evidence="9">
    <location>
        <begin position="124"/>
        <end position="144"/>
    </location>
</feature>
<gene>
    <name evidence="10" type="ORF">B0T11DRAFT_279153</name>
</gene>
<comment type="cofactor">
    <cofactor evidence="8">
        <name>Zn(2+)</name>
        <dbReference type="ChEBI" id="CHEBI:29105"/>
    </cofactor>
</comment>
<feature type="transmembrane region" description="Helical" evidence="9">
    <location>
        <begin position="99"/>
        <end position="117"/>
    </location>
</feature>
<keyword evidence="11" id="KW-1185">Reference proteome</keyword>
<keyword evidence="4" id="KW-0378">Hydrolase</keyword>
<comment type="similarity">
    <text evidence="2">Belongs to the alkaline ceramidase family.</text>
</comment>
<keyword evidence="6 9" id="KW-0472">Membrane</keyword>
<evidence type="ECO:0000256" key="5">
    <source>
        <dbReference type="ARBA" id="ARBA00022989"/>
    </source>
</evidence>
<keyword evidence="7" id="KW-0479">Metal-binding</keyword>
<dbReference type="GO" id="GO:0046872">
    <property type="term" value="F:metal ion binding"/>
    <property type="evidence" value="ECO:0007669"/>
    <property type="project" value="UniProtKB-KW"/>
</dbReference>
<name>A0A8K0X3N2_9PEZI</name>
<keyword evidence="3 9" id="KW-0812">Transmembrane</keyword>
<evidence type="ECO:0000256" key="7">
    <source>
        <dbReference type="PIRSR" id="PIRSR608901-1"/>
    </source>
</evidence>
<dbReference type="InterPro" id="IPR008901">
    <property type="entry name" value="ACER"/>
</dbReference>
<keyword evidence="7" id="KW-0106">Calcium</keyword>
<evidence type="ECO:0000256" key="1">
    <source>
        <dbReference type="ARBA" id="ARBA00004141"/>
    </source>
</evidence>
<evidence type="ECO:0000313" key="10">
    <source>
        <dbReference type="EMBL" id="KAH7361558.1"/>
    </source>
</evidence>
<protein>
    <submittedName>
        <fullName evidence="10">Dihydroceramidase</fullName>
    </submittedName>
</protein>
<comment type="subcellular location">
    <subcellularLocation>
        <location evidence="1">Membrane</location>
        <topology evidence="1">Multi-pass membrane protein</topology>
    </subcellularLocation>
</comment>
<dbReference type="OrthoDB" id="187171at2759"/>
<dbReference type="AlphaFoldDB" id="A0A8K0X3N2"/>
<evidence type="ECO:0000313" key="11">
    <source>
        <dbReference type="Proteomes" id="UP000813385"/>
    </source>
</evidence>
<dbReference type="GO" id="GO:0016811">
    <property type="term" value="F:hydrolase activity, acting on carbon-nitrogen (but not peptide) bonds, in linear amides"/>
    <property type="evidence" value="ECO:0007669"/>
    <property type="project" value="InterPro"/>
</dbReference>
<dbReference type="PANTHER" id="PTHR46187">
    <property type="entry name" value="ALKALINE CERAMIDASE 3"/>
    <property type="match status" value="1"/>
</dbReference>
<feature type="binding site" evidence="8">
    <location>
        <position position="231"/>
    </location>
    <ligand>
        <name>Zn(2+)</name>
        <dbReference type="ChEBI" id="CHEBI:29105"/>
        <note>catalytic</note>
    </ligand>
</feature>
<reference evidence="10" key="1">
    <citation type="journal article" date="2021" name="Nat. Commun.">
        <title>Genetic determinants of endophytism in the Arabidopsis root mycobiome.</title>
        <authorList>
            <person name="Mesny F."/>
            <person name="Miyauchi S."/>
            <person name="Thiergart T."/>
            <person name="Pickel B."/>
            <person name="Atanasova L."/>
            <person name="Karlsson M."/>
            <person name="Huettel B."/>
            <person name="Barry K.W."/>
            <person name="Haridas S."/>
            <person name="Chen C."/>
            <person name="Bauer D."/>
            <person name="Andreopoulos W."/>
            <person name="Pangilinan J."/>
            <person name="LaButti K."/>
            <person name="Riley R."/>
            <person name="Lipzen A."/>
            <person name="Clum A."/>
            <person name="Drula E."/>
            <person name="Henrissat B."/>
            <person name="Kohler A."/>
            <person name="Grigoriev I.V."/>
            <person name="Martin F.M."/>
            <person name="Hacquard S."/>
        </authorList>
    </citation>
    <scope>NUCLEOTIDE SEQUENCE</scope>
    <source>
        <strain evidence="10">MPI-CAGE-AT-0016</strain>
    </source>
</reference>
<keyword evidence="5 9" id="KW-1133">Transmembrane helix</keyword>
<dbReference type="GO" id="GO:0005789">
    <property type="term" value="C:endoplasmic reticulum membrane"/>
    <property type="evidence" value="ECO:0007669"/>
    <property type="project" value="TreeGrafter"/>
</dbReference>
<dbReference type="Pfam" id="PF05875">
    <property type="entry name" value="Ceramidase"/>
    <property type="match status" value="1"/>
</dbReference>
<evidence type="ECO:0000256" key="6">
    <source>
        <dbReference type="ARBA" id="ARBA00023136"/>
    </source>
</evidence>
<feature type="transmembrane region" description="Helical" evidence="9">
    <location>
        <begin position="188"/>
        <end position="205"/>
    </location>
</feature>
<feature type="binding site" evidence="7">
    <location>
        <position position="41"/>
    </location>
    <ligand>
        <name>Ca(2+)</name>
        <dbReference type="ChEBI" id="CHEBI:29108"/>
    </ligand>
</feature>
<dbReference type="GO" id="GO:0046513">
    <property type="term" value="P:ceramide biosynthetic process"/>
    <property type="evidence" value="ECO:0007669"/>
    <property type="project" value="TreeGrafter"/>
</dbReference>